<name>A0A1J0GN95_9CLOT</name>
<dbReference type="CDD" id="cd07505">
    <property type="entry name" value="HAD_BPGM-like"/>
    <property type="match status" value="1"/>
</dbReference>
<evidence type="ECO:0000256" key="1">
    <source>
        <dbReference type="ARBA" id="ARBA00006171"/>
    </source>
</evidence>
<keyword evidence="3 4" id="KW-0378">Hydrolase</keyword>
<sequence>MLNNIKAAIFDLDGTLVDSMWVWDKIDENYFKCRNITIPKDLKSQIEHLSFDETAAYFKNNFGILDTIDEIKKEWNDFAYNQYLNHVKLKPGVVEFLSLLKTMNIKIGLATSNSKSLLEVVLKSNGIFHYFDSITLTDEVSRGKNFPDVYLLAAEKLGVNPAHCVVFEDILPAVKGAKAAGMKVVAVYDSSSKDQKEDIIINSDMYILEYNELIAAI</sequence>
<dbReference type="SFLD" id="SFLDS00003">
    <property type="entry name" value="Haloacid_Dehalogenase"/>
    <property type="match status" value="1"/>
</dbReference>
<evidence type="ECO:0000313" key="4">
    <source>
        <dbReference type="EMBL" id="APC42406.1"/>
    </source>
</evidence>
<dbReference type="NCBIfam" id="TIGR01549">
    <property type="entry name" value="HAD-SF-IA-v1"/>
    <property type="match status" value="1"/>
</dbReference>
<dbReference type="GO" id="GO:0016791">
    <property type="term" value="F:phosphatase activity"/>
    <property type="evidence" value="ECO:0007669"/>
    <property type="project" value="TreeGrafter"/>
</dbReference>
<dbReference type="RefSeq" id="WP_071614692.1">
    <property type="nucleotide sequence ID" value="NZ_CP015756.1"/>
</dbReference>
<dbReference type="NCBIfam" id="TIGR01509">
    <property type="entry name" value="HAD-SF-IA-v3"/>
    <property type="match status" value="1"/>
</dbReference>
<dbReference type="PRINTS" id="PR00413">
    <property type="entry name" value="HADHALOGNASE"/>
</dbReference>
<dbReference type="SFLD" id="SFLDG01135">
    <property type="entry name" value="C1.5.6:_HAD__Beta-PGM__Phospha"/>
    <property type="match status" value="1"/>
</dbReference>
<keyword evidence="2" id="KW-0479">Metal-binding</keyword>
<dbReference type="Pfam" id="PF13419">
    <property type="entry name" value="HAD_2"/>
    <property type="match status" value="1"/>
</dbReference>
<gene>
    <name evidence="4" type="ORF">A7L45_21370</name>
</gene>
<evidence type="ECO:0000256" key="2">
    <source>
        <dbReference type="ARBA" id="ARBA00022723"/>
    </source>
</evidence>
<dbReference type="FunFam" id="3.40.50.1000:FF:000036">
    <property type="entry name" value="HAD family hydrolase"/>
    <property type="match status" value="1"/>
</dbReference>
<dbReference type="KEGG" id="ceu:A7L45_21370"/>
<dbReference type="Gene3D" id="3.40.50.1000">
    <property type="entry name" value="HAD superfamily/HAD-like"/>
    <property type="match status" value="1"/>
</dbReference>
<dbReference type="AlphaFoldDB" id="A0A1J0GN95"/>
<dbReference type="SUPFAM" id="SSF56784">
    <property type="entry name" value="HAD-like"/>
    <property type="match status" value="1"/>
</dbReference>
<dbReference type="Proteomes" id="UP000182569">
    <property type="component" value="Chromosome"/>
</dbReference>
<keyword evidence="5" id="KW-1185">Reference proteome</keyword>
<dbReference type="InterPro" id="IPR006439">
    <property type="entry name" value="HAD-SF_hydro_IA"/>
</dbReference>
<dbReference type="PANTHER" id="PTHR18901:SF38">
    <property type="entry name" value="PSEUDOURIDINE-5'-PHOSPHATASE"/>
    <property type="match status" value="1"/>
</dbReference>
<dbReference type="InterPro" id="IPR023214">
    <property type="entry name" value="HAD_sf"/>
</dbReference>
<dbReference type="InterPro" id="IPR036412">
    <property type="entry name" value="HAD-like_sf"/>
</dbReference>
<comment type="similarity">
    <text evidence="1">Belongs to the HAD-like hydrolase superfamily. CbbY/CbbZ/Gph/YieH family.</text>
</comment>
<proteinExistence type="inferred from homology"/>
<dbReference type="InterPro" id="IPR041492">
    <property type="entry name" value="HAD_2"/>
</dbReference>
<reference evidence="5" key="1">
    <citation type="journal article" date="2016" name="Front. Microbiol.">
        <title>Complete Genome Sequence of Clostridium estertheticum DSM 8809, a Microbe Identified in Spoiled Vacuum Packed Beef.</title>
        <authorList>
            <person name="Yu Z."/>
            <person name="Gunn L."/>
            <person name="Brennan E."/>
            <person name="Reid R."/>
            <person name="Wall P.G."/>
            <person name="Gaora O.P."/>
            <person name="Hurley D."/>
            <person name="Bolton D."/>
            <person name="Fanning S."/>
        </authorList>
    </citation>
    <scope>NUCLEOTIDE SEQUENCE [LARGE SCALE GENOMIC DNA]</scope>
    <source>
        <strain evidence="5">DSM 8809</strain>
    </source>
</reference>
<organism evidence="4 5">
    <name type="scientific">Clostridium estertheticum subsp. estertheticum</name>
    <dbReference type="NCBI Taxonomy" id="1552"/>
    <lineage>
        <taxon>Bacteria</taxon>
        <taxon>Bacillati</taxon>
        <taxon>Bacillota</taxon>
        <taxon>Clostridia</taxon>
        <taxon>Eubacteriales</taxon>
        <taxon>Clostridiaceae</taxon>
        <taxon>Clostridium</taxon>
    </lineage>
</organism>
<protein>
    <submittedName>
        <fullName evidence="4">HAD family hydrolase</fullName>
    </submittedName>
</protein>
<evidence type="ECO:0000256" key="3">
    <source>
        <dbReference type="ARBA" id="ARBA00022801"/>
    </source>
</evidence>
<evidence type="ECO:0000313" key="5">
    <source>
        <dbReference type="Proteomes" id="UP000182569"/>
    </source>
</evidence>
<dbReference type="SFLD" id="SFLDG01129">
    <property type="entry name" value="C1.5:_HAD__Beta-PGM__Phosphata"/>
    <property type="match status" value="1"/>
</dbReference>
<dbReference type="EMBL" id="CP015756">
    <property type="protein sequence ID" value="APC42406.1"/>
    <property type="molecule type" value="Genomic_DNA"/>
</dbReference>
<dbReference type="OrthoDB" id="9797743at2"/>
<dbReference type="STRING" id="1552.A7L45_21370"/>
<dbReference type="GO" id="GO:0046872">
    <property type="term" value="F:metal ion binding"/>
    <property type="evidence" value="ECO:0007669"/>
    <property type="project" value="UniProtKB-KW"/>
</dbReference>
<dbReference type="Gene3D" id="1.10.150.240">
    <property type="entry name" value="Putative phosphatase, domain 2"/>
    <property type="match status" value="1"/>
</dbReference>
<dbReference type="PANTHER" id="PTHR18901">
    <property type="entry name" value="2-DEOXYGLUCOSE-6-PHOSPHATE PHOSPHATASE 2"/>
    <property type="match status" value="1"/>
</dbReference>
<dbReference type="InterPro" id="IPR023198">
    <property type="entry name" value="PGP-like_dom2"/>
</dbReference>
<accession>A0A1J0GN95</accession>